<dbReference type="RefSeq" id="WP_188815581.1">
    <property type="nucleotide sequence ID" value="NZ_BMHT01000007.1"/>
</dbReference>
<dbReference type="Pfam" id="PF13412">
    <property type="entry name" value="HTH_24"/>
    <property type="match status" value="1"/>
</dbReference>
<evidence type="ECO:0008006" key="3">
    <source>
        <dbReference type="Google" id="ProtNLM"/>
    </source>
</evidence>
<protein>
    <recommendedName>
        <fullName evidence="3">Winged helix-turn-helix transcriptional regulator</fullName>
    </recommendedName>
</protein>
<evidence type="ECO:0000313" key="1">
    <source>
        <dbReference type="EMBL" id="GGF22326.1"/>
    </source>
</evidence>
<reference evidence="2" key="1">
    <citation type="journal article" date="2019" name="Int. J. Syst. Evol. Microbiol.">
        <title>The Global Catalogue of Microorganisms (GCM) 10K type strain sequencing project: providing services to taxonomists for standard genome sequencing and annotation.</title>
        <authorList>
            <consortium name="The Broad Institute Genomics Platform"/>
            <consortium name="The Broad Institute Genome Sequencing Center for Infectious Disease"/>
            <person name="Wu L."/>
            <person name="Ma J."/>
        </authorList>
    </citation>
    <scope>NUCLEOTIDE SEQUENCE [LARGE SCALE GENOMIC DNA]</scope>
    <source>
        <strain evidence="2">CGMCC 1.15197</strain>
    </source>
</reference>
<dbReference type="Proteomes" id="UP000632273">
    <property type="component" value="Unassembled WGS sequence"/>
</dbReference>
<organism evidence="1 2">
    <name type="scientific">Hymenobacter cavernae</name>
    <dbReference type="NCBI Taxonomy" id="2044852"/>
    <lineage>
        <taxon>Bacteria</taxon>
        <taxon>Pseudomonadati</taxon>
        <taxon>Bacteroidota</taxon>
        <taxon>Cytophagia</taxon>
        <taxon>Cytophagales</taxon>
        <taxon>Hymenobacteraceae</taxon>
        <taxon>Hymenobacter</taxon>
    </lineage>
</organism>
<evidence type="ECO:0000313" key="2">
    <source>
        <dbReference type="Proteomes" id="UP000632273"/>
    </source>
</evidence>
<dbReference type="InterPro" id="IPR036388">
    <property type="entry name" value="WH-like_DNA-bd_sf"/>
</dbReference>
<keyword evidence="2" id="KW-1185">Reference proteome</keyword>
<dbReference type="Gene3D" id="1.10.10.10">
    <property type="entry name" value="Winged helix-like DNA-binding domain superfamily/Winged helix DNA-binding domain"/>
    <property type="match status" value="1"/>
</dbReference>
<dbReference type="EMBL" id="BMHT01000007">
    <property type="protein sequence ID" value="GGF22326.1"/>
    <property type="molecule type" value="Genomic_DNA"/>
</dbReference>
<proteinExistence type="predicted"/>
<name>A0ABQ1UN20_9BACT</name>
<comment type="caution">
    <text evidence="1">The sequence shown here is derived from an EMBL/GenBank/DDBJ whole genome shotgun (WGS) entry which is preliminary data.</text>
</comment>
<gene>
    <name evidence="1" type="ORF">GCM10011383_37450</name>
</gene>
<accession>A0ABQ1UN20</accession>
<sequence>MPTNPDIEREDSQRNRAEIQKEIYAFIAKELRRPTVQELCEATGLSPKTVKAHLKRIKLGDGSPNPFQALTPNVILKLYERAVGFSHEAVKILTVSMGEGMGSQVQEVPYTEHYPPDTAAAKLFVQLVEGYKEKTESELKVPQGITFNYIAPEVQTDAD</sequence>